<comment type="caution">
    <text evidence="3">The sequence shown here is derived from an EMBL/GenBank/DDBJ whole genome shotgun (WGS) entry which is preliminary data.</text>
</comment>
<dbReference type="Pfam" id="PF13400">
    <property type="entry name" value="Tad"/>
    <property type="match status" value="1"/>
</dbReference>
<dbReference type="Proteomes" id="UP000613582">
    <property type="component" value="Unassembled WGS sequence"/>
</dbReference>
<evidence type="ECO:0000313" key="3">
    <source>
        <dbReference type="EMBL" id="GGD14279.1"/>
    </source>
</evidence>
<evidence type="ECO:0000259" key="2">
    <source>
        <dbReference type="PROSITE" id="PS50234"/>
    </source>
</evidence>
<name>A0A8J2V5N8_9PROT</name>
<accession>A0A8J2V5N8</accession>
<feature type="domain" description="VWFA" evidence="2">
    <location>
        <begin position="151"/>
        <end position="451"/>
    </location>
</feature>
<dbReference type="InterPro" id="IPR002035">
    <property type="entry name" value="VWF_A"/>
</dbReference>
<keyword evidence="1" id="KW-1133">Transmembrane helix</keyword>
<evidence type="ECO:0000256" key="1">
    <source>
        <dbReference type="SAM" id="Phobius"/>
    </source>
</evidence>
<dbReference type="PROSITE" id="PS50234">
    <property type="entry name" value="VWFA"/>
    <property type="match status" value="1"/>
</dbReference>
<dbReference type="EMBL" id="BMGH01000001">
    <property type="protein sequence ID" value="GGD14279.1"/>
    <property type="molecule type" value="Genomic_DNA"/>
</dbReference>
<keyword evidence="1" id="KW-0472">Membrane</keyword>
<keyword evidence="4" id="KW-1185">Reference proteome</keyword>
<dbReference type="InterPro" id="IPR036465">
    <property type="entry name" value="vWFA_dom_sf"/>
</dbReference>
<dbReference type="Pfam" id="PF00092">
    <property type="entry name" value="VWA"/>
    <property type="match status" value="1"/>
</dbReference>
<dbReference type="SUPFAM" id="SSF53300">
    <property type="entry name" value="vWA-like"/>
    <property type="match status" value="1"/>
</dbReference>
<reference evidence="3" key="2">
    <citation type="submission" date="2020-09" db="EMBL/GenBank/DDBJ databases">
        <authorList>
            <person name="Sun Q."/>
            <person name="Zhou Y."/>
        </authorList>
    </citation>
    <scope>NUCLEOTIDE SEQUENCE</scope>
    <source>
        <strain evidence="3">CGMCC 1.12921</strain>
    </source>
</reference>
<protein>
    <recommendedName>
        <fullName evidence="2">VWFA domain-containing protein</fullName>
    </recommendedName>
</protein>
<sequence>MKFYGVCPMGVLTNLKAFGGNQRGNVAMMTALVAVPLLGLLGGAVDIVRMNQMRSEIQGVVDAGVLAISEINNNNDPKKTVEQFIKAGLRQSKLDPSAIKLDVKVAEVLNGKTVDVTANYEMQTFFLGMFGMNKMDIRIASSGTQTYSDIEIALVLDISGSMNGTKFTNMQDAAEDFIDAVLTDKMKNQTTISIIPFSSNVNVGDDFKSFARTADIDTNHDTNFSDGHIWDGCVEWDVGMFDDNKPAANSLDVMPRFKDDPDASLRHCPESNNEALYLSNNSSDLKDKIDDLTISRNTSLDVGALVGLKALAPDMKGHISGDQQAKHPAAYNSGVMKALIIMTDGEATDHMRPNDGCDVLGYWAWSNYQKKWVWQNCGYQKYSNAQNRTNFTQVCNEAKANGVMVYTIGFQIAKGGNSDIILRDCASNTSQYYYIEDTDISSAFKSIAASINGVRLTL</sequence>
<reference evidence="3" key="1">
    <citation type="journal article" date="2014" name="Int. J. Syst. Evol. Microbiol.">
        <title>Complete genome sequence of Corynebacterium casei LMG S-19264T (=DSM 44701T), isolated from a smear-ripened cheese.</title>
        <authorList>
            <consortium name="US DOE Joint Genome Institute (JGI-PGF)"/>
            <person name="Walter F."/>
            <person name="Albersmeier A."/>
            <person name="Kalinowski J."/>
            <person name="Ruckert C."/>
        </authorList>
    </citation>
    <scope>NUCLEOTIDE SEQUENCE</scope>
    <source>
        <strain evidence="3">CGMCC 1.12921</strain>
    </source>
</reference>
<dbReference type="CDD" id="cd00198">
    <property type="entry name" value="vWFA"/>
    <property type="match status" value="1"/>
</dbReference>
<gene>
    <name evidence="3" type="ORF">GCM10011342_23850</name>
</gene>
<organism evidence="3 4">
    <name type="scientific">Aquisalinus flavus</name>
    <dbReference type="NCBI Taxonomy" id="1526572"/>
    <lineage>
        <taxon>Bacteria</taxon>
        <taxon>Pseudomonadati</taxon>
        <taxon>Pseudomonadota</taxon>
        <taxon>Alphaproteobacteria</taxon>
        <taxon>Parvularculales</taxon>
        <taxon>Parvularculaceae</taxon>
        <taxon>Aquisalinus</taxon>
    </lineage>
</organism>
<dbReference type="InterPro" id="IPR028087">
    <property type="entry name" value="Tad_N"/>
</dbReference>
<feature type="transmembrane region" description="Helical" evidence="1">
    <location>
        <begin position="26"/>
        <end position="48"/>
    </location>
</feature>
<evidence type="ECO:0000313" key="4">
    <source>
        <dbReference type="Proteomes" id="UP000613582"/>
    </source>
</evidence>
<proteinExistence type="predicted"/>
<keyword evidence="1" id="KW-0812">Transmembrane</keyword>
<dbReference type="AlphaFoldDB" id="A0A8J2V5N8"/>
<dbReference type="Gene3D" id="3.40.50.410">
    <property type="entry name" value="von Willebrand factor, type A domain"/>
    <property type="match status" value="2"/>
</dbReference>